<evidence type="ECO:0000313" key="3">
    <source>
        <dbReference type="Proteomes" id="UP000693970"/>
    </source>
</evidence>
<feature type="compositionally biased region" description="Basic and acidic residues" evidence="1">
    <location>
        <begin position="376"/>
        <end position="409"/>
    </location>
</feature>
<accession>A0A9K3LY08</accession>
<evidence type="ECO:0000256" key="1">
    <source>
        <dbReference type="SAM" id="MobiDB-lite"/>
    </source>
</evidence>
<feature type="compositionally biased region" description="Polar residues" evidence="1">
    <location>
        <begin position="1037"/>
        <end position="1049"/>
    </location>
</feature>
<feature type="compositionally biased region" description="Polar residues" evidence="1">
    <location>
        <begin position="295"/>
        <end position="305"/>
    </location>
</feature>
<feature type="compositionally biased region" description="Basic and acidic residues" evidence="1">
    <location>
        <begin position="1050"/>
        <end position="1059"/>
    </location>
</feature>
<organism evidence="2 3">
    <name type="scientific">Nitzschia inconspicua</name>
    <dbReference type="NCBI Taxonomy" id="303405"/>
    <lineage>
        <taxon>Eukaryota</taxon>
        <taxon>Sar</taxon>
        <taxon>Stramenopiles</taxon>
        <taxon>Ochrophyta</taxon>
        <taxon>Bacillariophyta</taxon>
        <taxon>Bacillariophyceae</taxon>
        <taxon>Bacillariophycidae</taxon>
        <taxon>Bacillariales</taxon>
        <taxon>Bacillariaceae</taxon>
        <taxon>Nitzschia</taxon>
    </lineage>
</organism>
<feature type="compositionally biased region" description="Basic and acidic residues" evidence="1">
    <location>
        <begin position="847"/>
        <end position="858"/>
    </location>
</feature>
<dbReference type="OrthoDB" id="10669143at2759"/>
<feature type="compositionally biased region" description="Basic and acidic residues" evidence="1">
    <location>
        <begin position="689"/>
        <end position="702"/>
    </location>
</feature>
<feature type="compositionally biased region" description="Acidic residues" evidence="1">
    <location>
        <begin position="34"/>
        <end position="44"/>
    </location>
</feature>
<feature type="compositionally biased region" description="Polar residues" evidence="1">
    <location>
        <begin position="820"/>
        <end position="832"/>
    </location>
</feature>
<feature type="compositionally biased region" description="Low complexity" evidence="1">
    <location>
        <begin position="349"/>
        <end position="373"/>
    </location>
</feature>
<reference evidence="2" key="1">
    <citation type="journal article" date="2021" name="Sci. Rep.">
        <title>Diploid genomic architecture of Nitzschia inconspicua, an elite biomass production diatom.</title>
        <authorList>
            <person name="Oliver A."/>
            <person name="Podell S."/>
            <person name="Pinowska A."/>
            <person name="Traller J.C."/>
            <person name="Smith S.R."/>
            <person name="McClure R."/>
            <person name="Beliaev A."/>
            <person name="Bohutskyi P."/>
            <person name="Hill E.A."/>
            <person name="Rabines A."/>
            <person name="Zheng H."/>
            <person name="Allen L.Z."/>
            <person name="Kuo A."/>
            <person name="Grigoriev I.V."/>
            <person name="Allen A.E."/>
            <person name="Hazlebeck D."/>
            <person name="Allen E.E."/>
        </authorList>
    </citation>
    <scope>NUCLEOTIDE SEQUENCE</scope>
    <source>
        <strain evidence="2">Hildebrandi</strain>
    </source>
</reference>
<reference evidence="2" key="2">
    <citation type="submission" date="2021-04" db="EMBL/GenBank/DDBJ databases">
        <authorList>
            <person name="Podell S."/>
        </authorList>
    </citation>
    <scope>NUCLEOTIDE SEQUENCE</scope>
    <source>
        <strain evidence="2">Hildebrandi</strain>
    </source>
</reference>
<dbReference type="EMBL" id="JAGRRH010000005">
    <property type="protein sequence ID" value="KAG7369870.1"/>
    <property type="molecule type" value="Genomic_DNA"/>
</dbReference>
<feature type="compositionally biased region" description="Low complexity" evidence="1">
    <location>
        <begin position="564"/>
        <end position="577"/>
    </location>
</feature>
<gene>
    <name evidence="2" type="ORF">IV203_027616</name>
</gene>
<protein>
    <submittedName>
        <fullName evidence="2">Uncharacterized protein</fullName>
    </submittedName>
</protein>
<feature type="compositionally biased region" description="Polar residues" evidence="1">
    <location>
        <begin position="605"/>
        <end position="615"/>
    </location>
</feature>
<feature type="compositionally biased region" description="Polar residues" evidence="1">
    <location>
        <begin position="123"/>
        <end position="134"/>
    </location>
</feature>
<feature type="region of interest" description="Disordered" evidence="1">
    <location>
        <begin position="1"/>
        <end position="447"/>
    </location>
</feature>
<feature type="compositionally biased region" description="Polar residues" evidence="1">
    <location>
        <begin position="267"/>
        <end position="285"/>
    </location>
</feature>
<proteinExistence type="predicted"/>
<feature type="compositionally biased region" description="Polar residues" evidence="1">
    <location>
        <begin position="865"/>
        <end position="883"/>
    </location>
</feature>
<feature type="compositionally biased region" description="Basic and acidic residues" evidence="1">
    <location>
        <begin position="980"/>
        <end position="990"/>
    </location>
</feature>
<feature type="compositionally biased region" description="Low complexity" evidence="1">
    <location>
        <begin position="510"/>
        <end position="528"/>
    </location>
</feature>
<evidence type="ECO:0000313" key="2">
    <source>
        <dbReference type="EMBL" id="KAG7369870.1"/>
    </source>
</evidence>
<keyword evidence="3" id="KW-1185">Reference proteome</keyword>
<dbReference type="Proteomes" id="UP000693970">
    <property type="component" value="Unassembled WGS sequence"/>
</dbReference>
<feature type="region of interest" description="Disordered" evidence="1">
    <location>
        <begin position="506"/>
        <end position="715"/>
    </location>
</feature>
<feature type="compositionally biased region" description="Low complexity" evidence="1">
    <location>
        <begin position="884"/>
        <end position="908"/>
    </location>
</feature>
<feature type="region of interest" description="Disordered" evidence="1">
    <location>
        <begin position="820"/>
        <end position="1059"/>
    </location>
</feature>
<feature type="compositionally biased region" description="Polar residues" evidence="1">
    <location>
        <begin position="203"/>
        <end position="222"/>
    </location>
</feature>
<feature type="compositionally biased region" description="Polar residues" evidence="1">
    <location>
        <begin position="675"/>
        <end position="688"/>
    </location>
</feature>
<sequence>MRGEGDGLDDVVSYSTGASRSDDEDEESSSRESADDDDSSSDEDSTCRESSSSDDEEASSNSETDDNEAESSSRTRTSISTSNSQSTGESTSNTSRSSRSRSSFADGDGESRSSQSHHENEKQQFFQEDNQHYLNSKHLFGGPSTHSSSRDSTSGREEANSGIMSTLGSVEEDDSSADYTSGSDSTYDESDKSSYDGNDDSSRTFSSPWSPLNSNTFANAKSTRPIPEGSPKSNAAALPGTRGEEFASPGASSMSFANAKDADPSAATPSGDETSKLNSVSSLQNLHIPPFAIDETTNSKAQVTTVGFDIEPKKDHDGSAFPSSRSNRSNQNSTTSSNDEKSDDWFEFSSNMGSSKGSAKKSTSTRTSPSGRSRSARRDSGKEQFKYTDEQSKYTDFELGPKEAFRSEDPSGMPPTRVKSYNLTANVGSKPGSEIDDSSSRSKEAQKDNMLDSNYAAFGFGEDAAFFKSTTFAFSASSNLQSSAQDIIDGFGSIANAVVDDSSRLKNNASASLSRDSSQSHSGPSTGSIFKNEASMASSVSKFRSNRSKPKVSHNSQSQTSIFSKPSQRSSTSLQSSAKLNHDSSRKGSRISISEFLPPRPVGNEQMSVVSGLSSKDTKNRAPLGDEPSISLSDVFSKRSPHKPSHTPPENSRKKESFSSPAPPTFVAATPPNVLVTSNVSNYSIRSSGRTDKERIDIDDSSHAGPASSIGLSSGEAVADKVVQSTRLFSSDGGSHDNASAKANTNVSGGAMDAASQVATRGSKKTVDSRGNVFGSSFHFDSVQSNVSSGKLNLLPEGLDTSAKSWANEKEALSFGNLRDSSASISTSSPRFESSERSGQEETTDVSVDHSKLGEERSNCLLKTRLSSKTLGSGASFSQVERTSLTSRSSKSMSSSHTSNPPSMSSISGQTSYNEASNKGNSKSPPSSSGRKSTDSRSHGQPSRSRRGLASMDNSKHSAVGGSTTKHQITSRRPQSAGDSSHEGSSRESTRYTSKSHRRSIQEQDLRSSRKSTSAAIVMHSSGSEDRRSVSSRRPKPQNSRSRWATSHGQDSRSNRMDRHGASTLIEEVGEIMVVASKKNSIRLPDIFFFGKGISLLKEIDVGLKKDLKVVHATVSSLDFQNVVSLAYEKLCQVRPRLSFLLSKAEWLHVHCLLLYARLFDCELYFHKIDLPKEFQIEIPQDIQVLEPIAAALASIGIVEDNQRGVTYVPVPKPYEGETEYAPHDPEDVTEFLEWTQKGRLGYDWNASWEKVEVGRRARKLQALEHGVKLPMLEVKIDTERQDEKLKDWNLLAVEKWLGWDDELWYSYQQACHVLSRIADFSPFSREVCTGSYAWLLPRKQDNTGAIVLVPTAGLKSDSWMVAVLFNFCALTQEQTSTWYLETKLISDVKDVTSQFLESGIKMKSGESRPPNGRALNSAI</sequence>
<feature type="compositionally biased region" description="Polar residues" evidence="1">
    <location>
        <begin position="961"/>
        <end position="979"/>
    </location>
</feature>
<feature type="compositionally biased region" description="Acidic residues" evidence="1">
    <location>
        <begin position="52"/>
        <end position="69"/>
    </location>
</feature>
<name>A0A9K3LY08_9STRA</name>
<feature type="compositionally biased region" description="Low complexity" evidence="1">
    <location>
        <begin position="323"/>
        <end position="337"/>
    </location>
</feature>
<comment type="caution">
    <text evidence="2">The sequence shown here is derived from an EMBL/GenBank/DDBJ whole genome shotgun (WGS) entry which is preliminary data.</text>
</comment>
<feature type="compositionally biased region" description="Polar residues" evidence="1">
    <location>
        <begin position="553"/>
        <end position="563"/>
    </location>
</feature>
<feature type="compositionally biased region" description="Low complexity" evidence="1">
    <location>
        <begin position="917"/>
        <end position="931"/>
    </location>
</feature>
<feature type="compositionally biased region" description="Low complexity" evidence="1">
    <location>
        <begin position="70"/>
        <end position="103"/>
    </location>
</feature>
<feature type="compositionally biased region" description="Polar residues" evidence="1">
    <location>
        <begin position="728"/>
        <end position="748"/>
    </location>
</feature>
<feature type="compositionally biased region" description="Basic and acidic residues" evidence="1">
    <location>
        <begin position="438"/>
        <end position="447"/>
    </location>
</feature>
<feature type="region of interest" description="Disordered" evidence="1">
    <location>
        <begin position="728"/>
        <end position="768"/>
    </location>
</feature>